<comment type="caution">
    <text evidence="2">The sequence shown here is derived from an EMBL/GenBank/DDBJ whole genome shotgun (WGS) entry which is preliminary data.</text>
</comment>
<reference evidence="2 3" key="1">
    <citation type="submission" date="2024-03" db="EMBL/GenBank/DDBJ databases">
        <title>Bacilli Hybrid Assemblies.</title>
        <authorList>
            <person name="Kovac J."/>
        </authorList>
    </citation>
    <scope>NUCLEOTIDE SEQUENCE [LARGE SCALE GENOMIC DNA]</scope>
    <source>
        <strain evidence="2 3">FSL M8-0022</strain>
    </source>
</reference>
<proteinExistence type="predicted"/>
<dbReference type="Proteomes" id="UP001459714">
    <property type="component" value="Unassembled WGS sequence"/>
</dbReference>
<feature type="domain" description="HTH cro/C1-type" evidence="1">
    <location>
        <begin position="6"/>
        <end position="59"/>
    </location>
</feature>
<dbReference type="PROSITE" id="PS50943">
    <property type="entry name" value="HTH_CROC1"/>
    <property type="match status" value="1"/>
</dbReference>
<dbReference type="Gene3D" id="1.10.260.40">
    <property type="entry name" value="lambda repressor-like DNA-binding domains"/>
    <property type="match status" value="1"/>
</dbReference>
<organism evidence="2 3">
    <name type="scientific">Caldifermentibacillus hisashii</name>
    <dbReference type="NCBI Taxonomy" id="996558"/>
    <lineage>
        <taxon>Bacteria</taxon>
        <taxon>Bacillati</taxon>
        <taxon>Bacillota</taxon>
        <taxon>Bacilli</taxon>
        <taxon>Bacillales</taxon>
        <taxon>Bacillaceae</taxon>
        <taxon>Caldifermentibacillus</taxon>
    </lineage>
</organism>
<dbReference type="EMBL" id="JBBYAK010000004">
    <property type="protein sequence ID" value="MEL3959691.1"/>
    <property type="molecule type" value="Genomic_DNA"/>
</dbReference>
<dbReference type="Pfam" id="PF01381">
    <property type="entry name" value="HTH_3"/>
    <property type="match status" value="1"/>
</dbReference>
<dbReference type="SMART" id="SM00530">
    <property type="entry name" value="HTH_XRE"/>
    <property type="match status" value="1"/>
</dbReference>
<dbReference type="RefSeq" id="WP_342021269.1">
    <property type="nucleotide sequence ID" value="NZ_JBBYAK010000004.1"/>
</dbReference>
<protein>
    <submittedName>
        <fullName evidence="2">Helix-turn-helix transcriptional regulator</fullName>
    </submittedName>
</protein>
<dbReference type="InterPro" id="IPR001387">
    <property type="entry name" value="Cro/C1-type_HTH"/>
</dbReference>
<evidence type="ECO:0000313" key="2">
    <source>
        <dbReference type="EMBL" id="MEL3959691.1"/>
    </source>
</evidence>
<name>A0ABU9K3I5_9BACI</name>
<sequence length="76" mass="8594">MKTNILVQRRKLLGYSQQDVADKVGIDRSYYTKIENGLTPSVKVAKAIGYHLGFDWTIFFDSISAKTTQNPNKEAI</sequence>
<dbReference type="InterPro" id="IPR010982">
    <property type="entry name" value="Lambda_DNA-bd_dom_sf"/>
</dbReference>
<dbReference type="SUPFAM" id="SSF47413">
    <property type="entry name" value="lambda repressor-like DNA-binding domains"/>
    <property type="match status" value="1"/>
</dbReference>
<accession>A0ABU9K3I5</accession>
<evidence type="ECO:0000313" key="3">
    <source>
        <dbReference type="Proteomes" id="UP001459714"/>
    </source>
</evidence>
<dbReference type="CDD" id="cd00093">
    <property type="entry name" value="HTH_XRE"/>
    <property type="match status" value="1"/>
</dbReference>
<evidence type="ECO:0000259" key="1">
    <source>
        <dbReference type="PROSITE" id="PS50943"/>
    </source>
</evidence>
<keyword evidence="3" id="KW-1185">Reference proteome</keyword>
<gene>
    <name evidence="2" type="ORF">NST17_21285</name>
</gene>